<dbReference type="InterPro" id="IPR022258">
    <property type="entry name" value="Flagellar_operon_YvyF"/>
</dbReference>
<evidence type="ECO:0000313" key="1">
    <source>
        <dbReference type="EMBL" id="URN96088.1"/>
    </source>
</evidence>
<dbReference type="AlphaFoldDB" id="A0A9J6ZJV2"/>
<dbReference type="NCBIfam" id="TIGR03826">
    <property type="entry name" value="YvyF"/>
    <property type="match status" value="1"/>
</dbReference>
<dbReference type="KEGG" id="plig:NAG76_07625"/>
<keyword evidence="1" id="KW-0969">Cilium</keyword>
<proteinExistence type="predicted"/>
<protein>
    <submittedName>
        <fullName evidence="1">Flagellar protein</fullName>
    </submittedName>
</protein>
<gene>
    <name evidence="1" type="ORF">NAG76_07625</name>
</gene>
<dbReference type="Proteomes" id="UP001056756">
    <property type="component" value="Chromosome"/>
</dbReference>
<keyword evidence="1" id="KW-0282">Flagellum</keyword>
<reference evidence="1" key="1">
    <citation type="submission" date="2022-05" db="EMBL/GenBank/DDBJ databases">
        <title>Novel bacterial taxa in a minimal lignocellulolytic consortium and its capacity to transform plastics disclosed by genome-resolved metagenomics.</title>
        <authorList>
            <person name="Rodriguez C.A.D."/>
            <person name="Diaz-Garcia L."/>
            <person name="Herrera K."/>
            <person name="Tarazona N.A."/>
            <person name="Sproer C."/>
            <person name="Overmann J."/>
            <person name="Jimenez D.J."/>
        </authorList>
    </citation>
    <scope>NUCLEOTIDE SEQUENCE</scope>
    <source>
        <strain evidence="1">MAG5</strain>
    </source>
</reference>
<accession>A0A9J6ZJV2</accession>
<organism evidence="1 2">
    <name type="scientific">Candidatus Pristimantibacillus lignocellulolyticus</name>
    <dbReference type="NCBI Taxonomy" id="2994561"/>
    <lineage>
        <taxon>Bacteria</taxon>
        <taxon>Bacillati</taxon>
        <taxon>Bacillota</taxon>
        <taxon>Bacilli</taxon>
        <taxon>Bacillales</taxon>
        <taxon>Paenibacillaceae</taxon>
        <taxon>Candidatus Pristimantibacillus</taxon>
    </lineage>
</organism>
<evidence type="ECO:0000313" key="2">
    <source>
        <dbReference type="Proteomes" id="UP001056756"/>
    </source>
</evidence>
<name>A0A9J6ZJV2_9BACL</name>
<sequence>MNIANCPRCGKIFAKGFKDVCPACVRDIDKEYELCSTYLREHRGATITELSDETNVSIRQITKFVREGRISMMDAPNLTYPCESCGVLISHNHLCDSCRTRLTNASKNLFHAENIAESKKLTDEQVKGAYKGINAYKDRT</sequence>
<keyword evidence="1" id="KW-0966">Cell projection</keyword>
<dbReference type="EMBL" id="CP097899">
    <property type="protein sequence ID" value="URN96088.1"/>
    <property type="molecule type" value="Genomic_DNA"/>
</dbReference>